<comment type="caution">
    <text evidence="1">The sequence shown here is derived from an EMBL/GenBank/DDBJ whole genome shotgun (WGS) entry which is preliminary data.</text>
</comment>
<proteinExistence type="predicted"/>
<evidence type="ECO:0000313" key="1">
    <source>
        <dbReference type="EMBL" id="OXA58971.1"/>
    </source>
</evidence>
<evidence type="ECO:0000313" key="2">
    <source>
        <dbReference type="Proteomes" id="UP000198287"/>
    </source>
</evidence>
<dbReference type="Proteomes" id="UP000198287">
    <property type="component" value="Unassembled WGS sequence"/>
</dbReference>
<dbReference type="EMBL" id="LNIX01000002">
    <property type="protein sequence ID" value="OXA58971.1"/>
    <property type="molecule type" value="Genomic_DNA"/>
</dbReference>
<reference evidence="1 2" key="1">
    <citation type="submission" date="2015-12" db="EMBL/GenBank/DDBJ databases">
        <title>The genome of Folsomia candida.</title>
        <authorList>
            <person name="Faddeeva A."/>
            <person name="Derks M.F."/>
            <person name="Anvar Y."/>
            <person name="Smit S."/>
            <person name="Van Straalen N."/>
            <person name="Roelofs D."/>
        </authorList>
    </citation>
    <scope>NUCLEOTIDE SEQUENCE [LARGE SCALE GENOMIC DNA]</scope>
    <source>
        <strain evidence="1 2">VU population</strain>
        <tissue evidence="1">Whole body</tissue>
    </source>
</reference>
<name>A0A226EQ77_FOLCA</name>
<keyword evidence="2" id="KW-1185">Reference proteome</keyword>
<gene>
    <name evidence="1" type="ORF">Fcan01_04524</name>
</gene>
<organism evidence="1 2">
    <name type="scientific">Folsomia candida</name>
    <name type="common">Springtail</name>
    <dbReference type="NCBI Taxonomy" id="158441"/>
    <lineage>
        <taxon>Eukaryota</taxon>
        <taxon>Metazoa</taxon>
        <taxon>Ecdysozoa</taxon>
        <taxon>Arthropoda</taxon>
        <taxon>Hexapoda</taxon>
        <taxon>Collembola</taxon>
        <taxon>Entomobryomorpha</taxon>
        <taxon>Isotomoidea</taxon>
        <taxon>Isotomidae</taxon>
        <taxon>Proisotominae</taxon>
        <taxon>Folsomia</taxon>
    </lineage>
</organism>
<protein>
    <submittedName>
        <fullName evidence="1">Uncharacterized protein</fullName>
    </submittedName>
</protein>
<dbReference type="AlphaFoldDB" id="A0A226EQ77"/>
<sequence>MTCQSFNSTCFEKMHTFVNECLTTGSTSPLAEAYQFDLYLREEACVRNKTTIIDDWTNGTEKCLSPYFLKDGNVLRRAVAECKRRHPTSEVKLSHGYSNKILACVKDRINAPSCICHWGTDGCNPTAMLMRNYYVESVVSLLLFVERPQ</sequence>
<accession>A0A226EQ77</accession>